<evidence type="ECO:0000313" key="2">
    <source>
        <dbReference type="Proteomes" id="UP000238916"/>
    </source>
</evidence>
<dbReference type="Proteomes" id="UP000238916">
    <property type="component" value="Unassembled WGS sequence"/>
</dbReference>
<reference evidence="2" key="1">
    <citation type="submission" date="2018-02" db="EMBL/GenBank/DDBJ databases">
        <authorList>
            <person name="Hausmann B."/>
        </authorList>
    </citation>
    <scope>NUCLEOTIDE SEQUENCE [LARGE SCALE GENOMIC DNA]</scope>
    <source>
        <strain evidence="2">Peat soil MAG SbF1</strain>
    </source>
</reference>
<proteinExistence type="predicted"/>
<protein>
    <submittedName>
        <fullName evidence="1">Uncharacterized protein</fullName>
    </submittedName>
</protein>
<gene>
    <name evidence="1" type="ORF">SBF1_2470019</name>
</gene>
<sequence>MEGQRVVPNKNIFWLRGGQLNQKRHVDLSDEEKANIARCTGEKHDHPCKNPMFRCSKCGNYGCSQEVSNKCTAQGFKNDICLNCGVTSSRIPVMGKDLAKFIVEWEKNDL</sequence>
<dbReference type="OrthoDB" id="2082779at2"/>
<accession>A0A2U3KNL6</accession>
<organism evidence="1 2">
    <name type="scientific">Candidatus Desulfosporosinus infrequens</name>
    <dbReference type="NCBI Taxonomy" id="2043169"/>
    <lineage>
        <taxon>Bacteria</taxon>
        <taxon>Bacillati</taxon>
        <taxon>Bacillota</taxon>
        <taxon>Clostridia</taxon>
        <taxon>Eubacteriales</taxon>
        <taxon>Desulfitobacteriaceae</taxon>
        <taxon>Desulfosporosinus</taxon>
    </lineage>
</organism>
<dbReference type="EMBL" id="OMOF01000165">
    <property type="protein sequence ID" value="SPF41261.1"/>
    <property type="molecule type" value="Genomic_DNA"/>
</dbReference>
<name>A0A2U3KNL6_9FIRM</name>
<dbReference type="AlphaFoldDB" id="A0A2U3KNL6"/>
<evidence type="ECO:0000313" key="1">
    <source>
        <dbReference type="EMBL" id="SPF41261.1"/>
    </source>
</evidence>